<comment type="caution">
    <text evidence="1">The sequence shown here is derived from an EMBL/GenBank/DDBJ whole genome shotgun (WGS) entry which is preliminary data.</text>
</comment>
<sequence>MPSSHLPSLLSSTPSPGADCQTGFHSIPGFPGFRAPSPTRCNVKVLHKDKRKYLVVEHDPRRAGEGHHSLPDSSKILSKPAALPFCHFFQRKVPTAPTVTTPEARSPKKIQTGVAFIPGAINKEGQHHVGGDHSNNNSIKIAVPIGHPKGTFKNIFIVKYNPAGTVIFKAVKNRSISRVNANELSFLKPGGCSAFSDALSRRSVPAAGAQKRAGLSGCAQSAWTTGQFRRAALEVPASSD</sequence>
<name>A0AB34HKN2_ESCRO</name>
<gene>
    <name evidence="1" type="ORF">J1605_020103</name>
</gene>
<dbReference type="Proteomes" id="UP001159641">
    <property type="component" value="Unassembled WGS sequence"/>
</dbReference>
<protein>
    <submittedName>
        <fullName evidence="1">Uncharacterized protein</fullName>
    </submittedName>
</protein>
<evidence type="ECO:0000313" key="2">
    <source>
        <dbReference type="Proteomes" id="UP001159641"/>
    </source>
</evidence>
<evidence type="ECO:0000313" key="1">
    <source>
        <dbReference type="EMBL" id="KAJ8792044.1"/>
    </source>
</evidence>
<organism evidence="1 2">
    <name type="scientific">Eschrichtius robustus</name>
    <name type="common">California gray whale</name>
    <name type="synonym">Eschrichtius gibbosus</name>
    <dbReference type="NCBI Taxonomy" id="9764"/>
    <lineage>
        <taxon>Eukaryota</taxon>
        <taxon>Metazoa</taxon>
        <taxon>Chordata</taxon>
        <taxon>Craniata</taxon>
        <taxon>Vertebrata</taxon>
        <taxon>Euteleostomi</taxon>
        <taxon>Mammalia</taxon>
        <taxon>Eutheria</taxon>
        <taxon>Laurasiatheria</taxon>
        <taxon>Artiodactyla</taxon>
        <taxon>Whippomorpha</taxon>
        <taxon>Cetacea</taxon>
        <taxon>Mysticeti</taxon>
        <taxon>Eschrichtiidae</taxon>
        <taxon>Eschrichtius</taxon>
    </lineage>
</organism>
<dbReference type="EMBL" id="JAIQCJ010001151">
    <property type="protein sequence ID" value="KAJ8792044.1"/>
    <property type="molecule type" value="Genomic_DNA"/>
</dbReference>
<reference evidence="1 2" key="1">
    <citation type="submission" date="2022-11" db="EMBL/GenBank/DDBJ databases">
        <title>Whole genome sequence of Eschrichtius robustus ER-17-0199.</title>
        <authorList>
            <person name="Bruniche-Olsen A."/>
            <person name="Black A.N."/>
            <person name="Fields C.J."/>
            <person name="Walden K."/>
            <person name="Dewoody J.A."/>
        </authorList>
    </citation>
    <scope>NUCLEOTIDE SEQUENCE [LARGE SCALE GENOMIC DNA]</scope>
    <source>
        <strain evidence="1">ER-17-0199</strain>
        <tissue evidence="1">Blubber</tissue>
    </source>
</reference>
<keyword evidence="2" id="KW-1185">Reference proteome</keyword>
<accession>A0AB34HKN2</accession>
<dbReference type="AlphaFoldDB" id="A0AB34HKN2"/>
<proteinExistence type="predicted"/>